<keyword evidence="5" id="KW-0472">Membrane</keyword>
<dbReference type="GO" id="GO:0030288">
    <property type="term" value="C:outer membrane-bounded periplasmic space"/>
    <property type="evidence" value="ECO:0007669"/>
    <property type="project" value="TreeGrafter"/>
</dbReference>
<sequence>MLSSHRSPLYVRWWLVFTVFVLFAVAAVGCVATVEVPQTESVQEDAASEAQTRLVKHFGGETEIPATPQRPVALNGALGLWPLGIKPVGAPAPSEFEKGWIPEEIGGAEWYDGIADVGWDPNLEAVTALNPDLIVGADWHMDQYEQLSAIAPTVLVEFNHSGRWKEYARQEADFLNALDAYNEYMDWYETRIEEIKSRMTVPPEEISVSVVRVYEDSLTLYTRGGFLGQVLKDFGFKRPPSQDLSAEESGEWQIQYLITFEELEKADADVLILVITQRADPTRQDQVDKLKESLLNHPLWPKLQVVEAGRVEEVGFAWISDIGAVHIVLDDIERIFVENDIMSQ</sequence>
<evidence type="ECO:0000256" key="1">
    <source>
        <dbReference type="ARBA" id="ARBA00004196"/>
    </source>
</evidence>
<dbReference type="PANTHER" id="PTHR30532:SF25">
    <property type="entry name" value="IRON(III) DICITRATE-BINDING PERIPLASMIC PROTEIN"/>
    <property type="match status" value="1"/>
</dbReference>
<keyword evidence="5" id="KW-0812">Transmembrane</keyword>
<feature type="transmembrane region" description="Helical" evidence="5">
    <location>
        <begin position="12"/>
        <end position="34"/>
    </location>
</feature>
<dbReference type="PANTHER" id="PTHR30532">
    <property type="entry name" value="IRON III DICITRATE-BINDING PERIPLASMIC PROTEIN"/>
    <property type="match status" value="1"/>
</dbReference>
<feature type="domain" description="Fe/B12 periplasmic-binding" evidence="6">
    <location>
        <begin position="63"/>
        <end position="344"/>
    </location>
</feature>
<evidence type="ECO:0000259" key="6">
    <source>
        <dbReference type="PROSITE" id="PS50983"/>
    </source>
</evidence>
<dbReference type="InterPro" id="IPR051313">
    <property type="entry name" value="Bact_iron-sidero_bind"/>
</dbReference>
<dbReference type="CDD" id="cd01146">
    <property type="entry name" value="FhuD"/>
    <property type="match status" value="1"/>
</dbReference>
<organism evidence="7">
    <name type="scientific">Caldilineaceae bacterium SB0661_bin_32</name>
    <dbReference type="NCBI Taxonomy" id="2605255"/>
    <lineage>
        <taxon>Bacteria</taxon>
        <taxon>Bacillati</taxon>
        <taxon>Chloroflexota</taxon>
        <taxon>Caldilineae</taxon>
        <taxon>Caldilineales</taxon>
        <taxon>Caldilineaceae</taxon>
    </lineage>
</organism>
<evidence type="ECO:0000256" key="2">
    <source>
        <dbReference type="ARBA" id="ARBA00008814"/>
    </source>
</evidence>
<evidence type="ECO:0000313" key="7">
    <source>
        <dbReference type="EMBL" id="MYC97428.1"/>
    </source>
</evidence>
<dbReference type="GO" id="GO:1901678">
    <property type="term" value="P:iron coordination entity transport"/>
    <property type="evidence" value="ECO:0007669"/>
    <property type="project" value="UniProtKB-ARBA"/>
</dbReference>
<keyword evidence="5" id="KW-1133">Transmembrane helix</keyword>
<evidence type="ECO:0000256" key="5">
    <source>
        <dbReference type="SAM" id="Phobius"/>
    </source>
</evidence>
<gene>
    <name evidence="7" type="ORF">F4X14_20945</name>
</gene>
<keyword evidence="4" id="KW-0732">Signal</keyword>
<dbReference type="Pfam" id="PF01497">
    <property type="entry name" value="Peripla_BP_2"/>
    <property type="match status" value="1"/>
</dbReference>
<dbReference type="SUPFAM" id="SSF53807">
    <property type="entry name" value="Helical backbone' metal receptor"/>
    <property type="match status" value="1"/>
</dbReference>
<evidence type="ECO:0000256" key="4">
    <source>
        <dbReference type="ARBA" id="ARBA00022729"/>
    </source>
</evidence>
<dbReference type="PROSITE" id="PS50983">
    <property type="entry name" value="FE_B12_PBP"/>
    <property type="match status" value="1"/>
</dbReference>
<name>A0A6B1DCC7_9CHLR</name>
<accession>A0A6B1DCC7</accession>
<dbReference type="InterPro" id="IPR002491">
    <property type="entry name" value="ABC_transptr_periplasmic_BD"/>
</dbReference>
<dbReference type="AlphaFoldDB" id="A0A6B1DCC7"/>
<reference evidence="7" key="1">
    <citation type="submission" date="2019-09" db="EMBL/GenBank/DDBJ databases">
        <title>Characterisation of the sponge microbiome using genome-centric metagenomics.</title>
        <authorList>
            <person name="Engelberts J.P."/>
            <person name="Robbins S.J."/>
            <person name="De Goeij J.M."/>
            <person name="Aranda M."/>
            <person name="Bell S.C."/>
            <person name="Webster N.S."/>
        </authorList>
    </citation>
    <scope>NUCLEOTIDE SEQUENCE</scope>
    <source>
        <strain evidence="7">SB0661_bin_32</strain>
    </source>
</reference>
<comment type="caution">
    <text evidence="7">The sequence shown here is derived from an EMBL/GenBank/DDBJ whole genome shotgun (WGS) entry which is preliminary data.</text>
</comment>
<comment type="subcellular location">
    <subcellularLocation>
        <location evidence="1">Cell envelope</location>
    </subcellularLocation>
</comment>
<protein>
    <submittedName>
        <fullName evidence="7">Iron-siderophore ABC transporter substrate-binding protein</fullName>
    </submittedName>
</protein>
<proteinExistence type="inferred from homology"/>
<evidence type="ECO:0000256" key="3">
    <source>
        <dbReference type="ARBA" id="ARBA00022448"/>
    </source>
</evidence>
<dbReference type="EMBL" id="VXMH01000117">
    <property type="protein sequence ID" value="MYC97428.1"/>
    <property type="molecule type" value="Genomic_DNA"/>
</dbReference>
<keyword evidence="3" id="KW-0813">Transport</keyword>
<dbReference type="Gene3D" id="3.40.50.1980">
    <property type="entry name" value="Nitrogenase molybdenum iron protein domain"/>
    <property type="match status" value="2"/>
</dbReference>
<dbReference type="PROSITE" id="PS51257">
    <property type="entry name" value="PROKAR_LIPOPROTEIN"/>
    <property type="match status" value="1"/>
</dbReference>
<comment type="similarity">
    <text evidence="2">Belongs to the bacterial solute-binding protein 8 family.</text>
</comment>